<accession>A0A1G9FTH1</accession>
<proteinExistence type="predicted"/>
<dbReference type="AlphaFoldDB" id="A0A1G9FTH1"/>
<reference evidence="1 3" key="1">
    <citation type="submission" date="2016-10" db="EMBL/GenBank/DDBJ databases">
        <authorList>
            <person name="Varghese N."/>
            <person name="Submissions S."/>
        </authorList>
    </citation>
    <scope>NUCLEOTIDE SEQUENCE [LARGE SCALE GENOMIC DNA]</scope>
    <source>
        <strain evidence="1 3">NLAE-zl-C224</strain>
    </source>
</reference>
<dbReference type="Proteomes" id="UP000250223">
    <property type="component" value="Unassembled WGS sequence"/>
</dbReference>
<organism evidence="2 4">
    <name type="scientific">Clostridium cochlearium</name>
    <dbReference type="NCBI Taxonomy" id="1494"/>
    <lineage>
        <taxon>Bacteria</taxon>
        <taxon>Bacillati</taxon>
        <taxon>Bacillota</taxon>
        <taxon>Clostridia</taxon>
        <taxon>Eubacteriales</taxon>
        <taxon>Clostridiaceae</taxon>
        <taxon>Clostridium</taxon>
    </lineage>
</organism>
<evidence type="ECO:0000313" key="4">
    <source>
        <dbReference type="Proteomes" id="UP000250223"/>
    </source>
</evidence>
<sequence length="52" mass="6307">MWKNIKKLKESQEKIQDEKDEKIINIKNKYNRKKETILENAFKAILNPFGEE</sequence>
<reference evidence="2 4" key="2">
    <citation type="submission" date="2018-06" db="EMBL/GenBank/DDBJ databases">
        <authorList>
            <consortium name="Pathogen Informatics"/>
            <person name="Doyle S."/>
        </authorList>
    </citation>
    <scope>NUCLEOTIDE SEQUENCE [LARGE SCALE GENOMIC DNA]</scope>
    <source>
        <strain evidence="2 4">NCTC13028</strain>
    </source>
</reference>
<dbReference type="EMBL" id="UAWC01000028">
    <property type="protein sequence ID" value="SQB37282.1"/>
    <property type="molecule type" value="Genomic_DNA"/>
</dbReference>
<name>A0A1G9FTH1_CLOCO</name>
<keyword evidence="3" id="KW-1185">Reference proteome</keyword>
<dbReference type="Proteomes" id="UP000198811">
    <property type="component" value="Unassembled WGS sequence"/>
</dbReference>
<protein>
    <submittedName>
        <fullName evidence="2">Uncharacterized protein</fullName>
    </submittedName>
</protein>
<evidence type="ECO:0000313" key="1">
    <source>
        <dbReference type="EMBL" id="SDK91709.1"/>
    </source>
</evidence>
<dbReference type="RefSeq" id="WP_160110566.1">
    <property type="nucleotide sequence ID" value="NZ_FNGL01000002.1"/>
</dbReference>
<evidence type="ECO:0000313" key="3">
    <source>
        <dbReference type="Proteomes" id="UP000198811"/>
    </source>
</evidence>
<dbReference type="STRING" id="1494.SAMN05216497_102189"/>
<dbReference type="EMBL" id="FNGL01000002">
    <property type="protein sequence ID" value="SDK91709.1"/>
    <property type="molecule type" value="Genomic_DNA"/>
</dbReference>
<evidence type="ECO:0000313" key="2">
    <source>
        <dbReference type="EMBL" id="SQB37282.1"/>
    </source>
</evidence>
<gene>
    <name evidence="2" type="ORF">NCTC13028_02685</name>
    <name evidence="1" type="ORF">SAMN05216497_102189</name>
</gene>